<feature type="region of interest" description="Disordered" evidence="1">
    <location>
        <begin position="122"/>
        <end position="158"/>
    </location>
</feature>
<dbReference type="AlphaFoldDB" id="A0A1E1WRL5"/>
<feature type="compositionally biased region" description="Basic and acidic residues" evidence="1">
    <location>
        <begin position="149"/>
        <end position="158"/>
    </location>
</feature>
<name>A0A1E1WRL5_PECGO</name>
<evidence type="ECO:0000256" key="1">
    <source>
        <dbReference type="SAM" id="MobiDB-lite"/>
    </source>
</evidence>
<protein>
    <submittedName>
        <fullName evidence="2">Uncharacterized protein</fullName>
    </submittedName>
</protein>
<feature type="non-terminal residue" evidence="2">
    <location>
        <position position="198"/>
    </location>
</feature>
<dbReference type="EMBL" id="GDQN01001371">
    <property type="protein sequence ID" value="JAT89683.1"/>
    <property type="molecule type" value="Transcribed_RNA"/>
</dbReference>
<feature type="compositionally biased region" description="Polar residues" evidence="1">
    <location>
        <begin position="64"/>
        <end position="75"/>
    </location>
</feature>
<proteinExistence type="predicted"/>
<gene>
    <name evidence="2" type="ORF">g.16841</name>
</gene>
<sequence length="198" mass="22200">ARLRSASRLAVRDVRGILKLRESLLDLSGPEQLDSVSRLIRNPSCEDLSTEPAYQSAYQLEDQSANQLADEQTANKPGEESPRPVDSAIVIAAQTSEDALNKPAKFKNVFKNILKLKKAKVEFKEPSPVSQEPQQRAEEPAEQPAAEPSLERLAPDLRLRLQDDKTRLTLAFVREERDCLEPYFEDSYSGGCCLRLHP</sequence>
<evidence type="ECO:0000313" key="2">
    <source>
        <dbReference type="EMBL" id="JAT89683.1"/>
    </source>
</evidence>
<organism evidence="2">
    <name type="scientific">Pectinophora gossypiella</name>
    <name type="common">Cotton pink bollworm</name>
    <name type="synonym">Depressaria gossypiella</name>
    <dbReference type="NCBI Taxonomy" id="13191"/>
    <lineage>
        <taxon>Eukaryota</taxon>
        <taxon>Metazoa</taxon>
        <taxon>Ecdysozoa</taxon>
        <taxon>Arthropoda</taxon>
        <taxon>Hexapoda</taxon>
        <taxon>Insecta</taxon>
        <taxon>Pterygota</taxon>
        <taxon>Neoptera</taxon>
        <taxon>Endopterygota</taxon>
        <taxon>Lepidoptera</taxon>
        <taxon>Glossata</taxon>
        <taxon>Ditrysia</taxon>
        <taxon>Gelechioidea</taxon>
        <taxon>Gelechiidae</taxon>
        <taxon>Apatetrinae</taxon>
        <taxon>Pectinophora</taxon>
    </lineage>
</organism>
<feature type="non-terminal residue" evidence="2">
    <location>
        <position position="1"/>
    </location>
</feature>
<dbReference type="OrthoDB" id="284473at2759"/>
<accession>A0A1E1WRL5</accession>
<reference evidence="2" key="1">
    <citation type="submission" date="2015-09" db="EMBL/GenBank/DDBJ databases">
        <title>De novo assembly of Pectinophora gossypiella (Pink Bollworm) gut transcriptome.</title>
        <authorList>
            <person name="Tassone E.E."/>
        </authorList>
    </citation>
    <scope>NUCLEOTIDE SEQUENCE</scope>
</reference>
<feature type="region of interest" description="Disordered" evidence="1">
    <location>
        <begin position="64"/>
        <end position="85"/>
    </location>
</feature>